<dbReference type="InterPro" id="IPR050991">
    <property type="entry name" value="ECM_Regulatory_Proteins"/>
</dbReference>
<keyword evidence="3" id="KW-0119">Carbohydrate metabolism</keyword>
<keyword evidence="2" id="KW-0326">Glycosidase</keyword>
<reference evidence="6 7" key="1">
    <citation type="submission" date="2019-10" db="EMBL/GenBank/DDBJ databases">
        <title>Nonomuraea sp. nov., isolated from Phyllanthus amarus.</title>
        <authorList>
            <person name="Klykleung N."/>
            <person name="Tanasupawat S."/>
        </authorList>
    </citation>
    <scope>NUCLEOTIDE SEQUENCE [LARGE SCALE GENOMIC DNA]</scope>
    <source>
        <strain evidence="6 7">PA1-10</strain>
    </source>
</reference>
<evidence type="ECO:0000256" key="2">
    <source>
        <dbReference type="ARBA" id="ARBA00023295"/>
    </source>
</evidence>
<dbReference type="InterPro" id="IPR015141">
    <property type="entry name" value="PLipase_A2_prok/fun"/>
</dbReference>
<feature type="domain" description="Fibronectin type-III" evidence="5">
    <location>
        <begin position="1104"/>
        <end position="1197"/>
    </location>
</feature>
<dbReference type="SUPFAM" id="SSF49265">
    <property type="entry name" value="Fibronectin type III"/>
    <property type="match status" value="5"/>
</dbReference>
<dbReference type="SUPFAM" id="SSF48619">
    <property type="entry name" value="Phospholipase A2, PLA2"/>
    <property type="match status" value="1"/>
</dbReference>
<keyword evidence="3" id="KW-0624">Polysaccharide degradation</keyword>
<feature type="domain" description="Fibronectin type-III" evidence="5">
    <location>
        <begin position="1198"/>
        <end position="1289"/>
    </location>
</feature>
<evidence type="ECO:0000256" key="4">
    <source>
        <dbReference type="SAM" id="MobiDB-lite"/>
    </source>
</evidence>
<dbReference type="Proteomes" id="UP000312512">
    <property type="component" value="Unassembled WGS sequence"/>
</dbReference>
<dbReference type="InterPro" id="IPR023296">
    <property type="entry name" value="Glyco_hydro_beta-prop_sf"/>
</dbReference>
<evidence type="ECO:0000259" key="5">
    <source>
        <dbReference type="PROSITE" id="PS50853"/>
    </source>
</evidence>
<organism evidence="6 7">
    <name type="scientific">Nonomuraea phyllanthi</name>
    <dbReference type="NCBI Taxonomy" id="2219224"/>
    <lineage>
        <taxon>Bacteria</taxon>
        <taxon>Bacillati</taxon>
        <taxon>Actinomycetota</taxon>
        <taxon>Actinomycetes</taxon>
        <taxon>Streptosporangiales</taxon>
        <taxon>Streptosporangiaceae</taxon>
        <taxon>Nonomuraea</taxon>
    </lineage>
</organism>
<evidence type="ECO:0000313" key="7">
    <source>
        <dbReference type="Proteomes" id="UP000312512"/>
    </source>
</evidence>
<dbReference type="SUPFAM" id="SSF75005">
    <property type="entry name" value="Arabinanase/levansucrase/invertase"/>
    <property type="match status" value="1"/>
</dbReference>
<dbReference type="SMART" id="SM00060">
    <property type="entry name" value="FN3"/>
    <property type="match status" value="9"/>
</dbReference>
<dbReference type="GO" id="GO:0000272">
    <property type="term" value="P:polysaccharide catabolic process"/>
    <property type="evidence" value="ECO:0007669"/>
    <property type="project" value="UniProtKB-KW"/>
</dbReference>
<dbReference type="GO" id="GO:0006644">
    <property type="term" value="P:phospholipid metabolic process"/>
    <property type="evidence" value="ECO:0007669"/>
    <property type="project" value="InterPro"/>
</dbReference>
<feature type="domain" description="Fibronectin type-III" evidence="5">
    <location>
        <begin position="597"/>
        <end position="689"/>
    </location>
</feature>
<dbReference type="PANTHER" id="PTHR46708:SF2">
    <property type="entry name" value="FIBRONECTIN TYPE-III DOMAIN-CONTAINING PROTEIN"/>
    <property type="match status" value="1"/>
</dbReference>
<name>A0A5C4WPL4_9ACTN</name>
<dbReference type="Pfam" id="PF00041">
    <property type="entry name" value="fn3"/>
    <property type="match status" value="5"/>
</dbReference>
<sequence length="1410" mass="151213">MSRPHRFRAPVVDLAFARMPRVFEESHMSRGRWAGLVLSLLLLAGLVQVPHGAAQAAPARTAVPAATPASPDALATMWANYGDAGGHWTGGDSTVTVPLPDGRIAWLYSDTFLGTVNDDFSRPRDTPLVNNTLVVQDGATLGPTLHGGTASAPSALVRPDSGSDFYWLGDATVEEDTLKVVYGSYAATGDGTPLGFRLTGNALATFALPGLTLTSVRTLPVSGKIGWGSAILEDGAYTYVYGSESADGQKFTHVARVPAGHLSDAWQYWTGSGWSAQESTSARLLSGVGEGMSVTKIGNQYVLVTQENNRIFSNWIVAYVAGSPTGPFTGPAYLIEAPEPKLDPSQFVYAGRHHPELSAPGKLLISYDVNTFDSDAHYRDARIYRPRFREVTWPPPVPDPATVPGAPTGLKVTATRDGAAQLSWTAPAGSDLNYWIYRRDVTAGQTHLTRIGDPAIRTDYLDSGLTDGHTYAYQVSAVKTNGVEGARTPVVTVGGRRTVPAAPTNLRATGSGDGDVTLTWTAAESDTAYRVHQRDVTAGETLFTETPVDDRTATTATITGLARTHTFEFKVTAVNTVGESPPTNLVQATVTLALPSAPTGLKATAASDGSVELSWTGAAGADVYWIRRRDTTAGESAFTKLDSPVEETTAKVGPLLSGDTYEFRVTAGNDAGEGPASNTVTVTPRVAPPAAPTALTAAPRSDGTVELSWTASPDARAYWIYRRDVTAGHTSFSRVDNPVDSPKATVRSLIDGNTYEFKVTAVGDGGEGPASAVVSAVAEITPPPAPTDVTAVAGDQSVRLTWAAPAGAEMFWVYVRDVTAGESLARLPYPVSDPALTVEPLVNTHAYEFKVSGISQAGEGASSAVVRATPMPPMPPKVTGLAATALTNGNIKLAWTAIPDVYYWVYRRDVTAGESTYTKFAYPASTNAAELGPFTAGHVYDFKVAATNVTGDGPGSDPVRVTALGAAPSAAPSAAPALLSAHAEAGAKPAVKPAVRAAPSTAAPLAAPPAPRNLRATGTGDGYVDLAWDAGSSDPVFYWVQFRSHGTSTWYTFAYPTAATKARLTTPLWNDFTYDFRVLANNRDGMSAPSNTISTGPSSDPPTTPRNLRVADSGHGYVTLAWDPSDTPFAYYWVHFKSASGSTWYYFAYPTIGTSARLTVPLWTGYTYDFRVVAVNRWGSSAASNTARGGPTYSYPFPPQDLSATAAVGGIKLKWNPSPTPGVMYWVYWRPAFPWSGSWTRSRYPTTKTAMTLKWVAPIRYELKVAAVNPAGENETATRTAMLLMTKLQMYNHLTRIGADGRAWWSDAYFYRDYYSAYDFNWSNDGCSYSADKPWIYNKQVDFRKACHRHDFAYRNAKAMGIFGYQVKRYADWAFLQDLYHECDAQLPSSYQRACTFTSNLYYQFVSHLG</sequence>
<dbReference type="CDD" id="cd00063">
    <property type="entry name" value="FN3"/>
    <property type="match status" value="8"/>
</dbReference>
<feature type="domain" description="Fibronectin type-III" evidence="5">
    <location>
        <begin position="691"/>
        <end position="784"/>
    </location>
</feature>
<comment type="caution">
    <text evidence="6">The sequence shown here is derived from an EMBL/GenBank/DDBJ whole genome shotgun (WGS) entry which is preliminary data.</text>
</comment>
<evidence type="ECO:0000256" key="3">
    <source>
        <dbReference type="ARBA" id="ARBA00023326"/>
    </source>
</evidence>
<protein>
    <submittedName>
        <fullName evidence="6">DUF5005 domain-containing protein</fullName>
    </submittedName>
</protein>
<accession>A0A5C4WPL4</accession>
<feature type="domain" description="Fibronectin type-III" evidence="5">
    <location>
        <begin position="406"/>
        <end position="501"/>
    </location>
</feature>
<evidence type="ECO:0000313" key="6">
    <source>
        <dbReference type="EMBL" id="KAB8195306.1"/>
    </source>
</evidence>
<feature type="domain" description="Fibronectin type-III" evidence="5">
    <location>
        <begin position="785"/>
        <end position="873"/>
    </location>
</feature>
<dbReference type="InterPro" id="IPR013783">
    <property type="entry name" value="Ig-like_fold"/>
</dbReference>
<evidence type="ECO:0000256" key="1">
    <source>
        <dbReference type="ARBA" id="ARBA00022737"/>
    </source>
</evidence>
<dbReference type="PANTHER" id="PTHR46708">
    <property type="entry name" value="TENASCIN"/>
    <property type="match status" value="1"/>
</dbReference>
<keyword evidence="1" id="KW-0677">Repeat</keyword>
<gene>
    <name evidence="6" type="ORF">FH608_013175</name>
</gene>
<feature type="domain" description="Fibronectin type-III" evidence="5">
    <location>
        <begin position="877"/>
        <end position="966"/>
    </location>
</feature>
<dbReference type="GO" id="GO:0004623">
    <property type="term" value="F:phospholipase A2 activity"/>
    <property type="evidence" value="ECO:0007669"/>
    <property type="project" value="InterPro"/>
</dbReference>
<dbReference type="InterPro" id="IPR036444">
    <property type="entry name" value="PLipase_A2_dom_sf"/>
</dbReference>
<keyword evidence="2" id="KW-0378">Hydrolase</keyword>
<dbReference type="InterPro" id="IPR003961">
    <property type="entry name" value="FN3_dom"/>
</dbReference>
<feature type="domain" description="Fibronectin type-III" evidence="5">
    <location>
        <begin position="502"/>
        <end position="596"/>
    </location>
</feature>
<dbReference type="PROSITE" id="PS50853">
    <property type="entry name" value="FN3"/>
    <property type="match status" value="9"/>
</dbReference>
<dbReference type="InterPro" id="IPR036116">
    <property type="entry name" value="FN3_sf"/>
</dbReference>
<dbReference type="OrthoDB" id="5482597at2"/>
<proteinExistence type="predicted"/>
<dbReference type="GO" id="GO:0016798">
    <property type="term" value="F:hydrolase activity, acting on glycosyl bonds"/>
    <property type="evidence" value="ECO:0007669"/>
    <property type="project" value="UniProtKB-KW"/>
</dbReference>
<dbReference type="Gene3D" id="2.60.40.10">
    <property type="entry name" value="Immunoglobulins"/>
    <property type="match status" value="9"/>
</dbReference>
<feature type="region of interest" description="Disordered" evidence="4">
    <location>
        <begin position="1087"/>
        <end position="1108"/>
    </location>
</feature>
<dbReference type="EMBL" id="VDLX02000004">
    <property type="protein sequence ID" value="KAB8195306.1"/>
    <property type="molecule type" value="Genomic_DNA"/>
</dbReference>
<feature type="domain" description="Fibronectin type-III" evidence="5">
    <location>
        <begin position="1010"/>
        <end position="1102"/>
    </location>
</feature>
<dbReference type="Gene3D" id="1.20.90.10">
    <property type="entry name" value="Phospholipase A2 domain"/>
    <property type="match status" value="1"/>
</dbReference>
<dbReference type="GO" id="GO:0050482">
    <property type="term" value="P:arachidonate secretion"/>
    <property type="evidence" value="ECO:0007669"/>
    <property type="project" value="InterPro"/>
</dbReference>
<dbReference type="Pfam" id="PF09056">
    <property type="entry name" value="Phospholip_A2_3"/>
    <property type="match status" value="1"/>
</dbReference>
<keyword evidence="7" id="KW-1185">Reference proteome</keyword>